<dbReference type="EMBL" id="CABFNO020001359">
    <property type="protein sequence ID" value="CAG9983178.1"/>
    <property type="molecule type" value="Genomic_DNA"/>
</dbReference>
<comment type="caution">
    <text evidence="1">The sequence shown here is derived from an EMBL/GenBank/DDBJ whole genome shotgun (WGS) entry which is preliminary data.</text>
</comment>
<dbReference type="OrthoDB" id="2245989at2759"/>
<accession>A0A9N9UB53</accession>
<dbReference type="Proteomes" id="UP000754883">
    <property type="component" value="Unassembled WGS sequence"/>
</dbReference>
<sequence>MDSNEQILLAQRPNLGSLPSLPDLWTKADDWTGVTSTAQRKKLQNRLNQRAWRRRKNLTKEDSRDAVPGAWQNSAPSLYSREHEIDSVGAGLLLPVRPDEASTLKAFFQQAYTEYALKSLRLSTLPFLIRINVLDALARNAALLNISSIGLCNVDLISLFNLPGPSPPEDSYGCYPRTLQPTSLQRSVTHHPWIDLLPFAALRDNMLRYMALGLLSDDELCDDILGVRDDTLSGSAAMIVWGEPSDWNAWEINAAFLRKWGLLVQGCPEIIVSTNKWRARRGEKAIVYRE</sequence>
<evidence type="ECO:0000313" key="1">
    <source>
        <dbReference type="EMBL" id="CAG9983178.1"/>
    </source>
</evidence>
<dbReference type="InterPro" id="IPR021833">
    <property type="entry name" value="DUF3425"/>
</dbReference>
<proteinExistence type="predicted"/>
<keyword evidence="2" id="KW-1185">Reference proteome</keyword>
<name>A0A9N9UB53_9HYPO</name>
<dbReference type="Pfam" id="PF11905">
    <property type="entry name" value="DUF3425"/>
    <property type="match status" value="1"/>
</dbReference>
<evidence type="ECO:0000313" key="2">
    <source>
        <dbReference type="Proteomes" id="UP000754883"/>
    </source>
</evidence>
<dbReference type="AlphaFoldDB" id="A0A9N9UB53"/>
<organism evidence="1 2">
    <name type="scientific">Clonostachys byssicola</name>
    <dbReference type="NCBI Taxonomy" id="160290"/>
    <lineage>
        <taxon>Eukaryota</taxon>
        <taxon>Fungi</taxon>
        <taxon>Dikarya</taxon>
        <taxon>Ascomycota</taxon>
        <taxon>Pezizomycotina</taxon>
        <taxon>Sordariomycetes</taxon>
        <taxon>Hypocreomycetidae</taxon>
        <taxon>Hypocreales</taxon>
        <taxon>Bionectriaceae</taxon>
        <taxon>Clonostachys</taxon>
    </lineage>
</organism>
<reference evidence="1" key="1">
    <citation type="submission" date="2021-10" db="EMBL/GenBank/DDBJ databases">
        <authorList>
            <person name="Piombo E."/>
        </authorList>
    </citation>
    <scope>NUCLEOTIDE SEQUENCE</scope>
</reference>
<dbReference type="PANTHER" id="PTHR38116">
    <property type="entry name" value="CHROMOSOME 7, WHOLE GENOME SHOTGUN SEQUENCE"/>
    <property type="match status" value="1"/>
</dbReference>
<protein>
    <submittedName>
        <fullName evidence="1">Uncharacterized protein</fullName>
    </submittedName>
</protein>
<dbReference type="PANTHER" id="PTHR38116:SF1">
    <property type="entry name" value="BZIP DOMAIN-CONTAINING PROTEIN"/>
    <property type="match status" value="1"/>
</dbReference>
<gene>
    <name evidence="1" type="ORF">CBYS24578_00017906</name>
</gene>